<feature type="active site" description="Proton donor/acceptor" evidence="6">
    <location>
        <position position="150"/>
    </location>
</feature>
<protein>
    <submittedName>
        <fullName evidence="8">N-acetylneuraminate lyase</fullName>
    </submittedName>
</protein>
<dbReference type="AlphaFoldDB" id="A0A146GCA2"/>
<evidence type="ECO:0000256" key="1">
    <source>
        <dbReference type="ARBA" id="ARBA00004496"/>
    </source>
</evidence>
<proteinExistence type="inferred from homology"/>
<evidence type="ECO:0000313" key="9">
    <source>
        <dbReference type="Proteomes" id="UP000076023"/>
    </source>
</evidence>
<dbReference type="InParanoid" id="A0A146GCA2"/>
<keyword evidence="3 5" id="KW-0456">Lyase</keyword>
<accession>A0A146GCA2</accession>
<evidence type="ECO:0000256" key="4">
    <source>
        <dbReference type="ARBA" id="ARBA00023277"/>
    </source>
</evidence>
<dbReference type="Pfam" id="PF00701">
    <property type="entry name" value="DHDPS"/>
    <property type="match status" value="1"/>
</dbReference>
<keyword evidence="9" id="KW-1185">Reference proteome</keyword>
<dbReference type="SMART" id="SM01130">
    <property type="entry name" value="DHDPS"/>
    <property type="match status" value="1"/>
</dbReference>
<sequence length="323" mass="34944">MTAISCPPATKPPCVDRPRLIAAPFTPLLPDGSVHYDSLAEYAANLSSSGVTGVFIGGTSGEGMSLTREERMRLAETWLAAAGQRLSVIVHVGHTCLEEAKGLAAHASSIGAHGIASIGSVFFDPSSPEAWVECCQIMAAAAPSTPFYYYHMPSMSRIREKASRLLPQMIKAIPSFAGIKFTHEDLGDYSECLRLADGRYEIFFGRDELLLTGLSLGAKSAVGSTYNFAAPLYHKTARLHALGRSSEAEEWQSLCTNAISIMIRLGGLNVIRSTMKLCGFDCGPMRLPLRAPDECVTDALRDELQGIAFFERLEQARAELLQP</sequence>
<dbReference type="InterPro" id="IPR013785">
    <property type="entry name" value="Aldolase_TIM"/>
</dbReference>
<dbReference type="STRING" id="690879.TSACC_3269"/>
<gene>
    <name evidence="8" type="ORF">TSACC_3269</name>
</gene>
<dbReference type="PRINTS" id="PR00146">
    <property type="entry name" value="DHPICSNTHASE"/>
</dbReference>
<dbReference type="Proteomes" id="UP000076023">
    <property type="component" value="Unassembled WGS sequence"/>
</dbReference>
<feature type="active site" description="Schiff-base intermediate with substrate" evidence="6">
    <location>
        <position position="180"/>
    </location>
</feature>
<dbReference type="PIRSF" id="PIRSF001365">
    <property type="entry name" value="DHDPS"/>
    <property type="match status" value="1"/>
</dbReference>
<dbReference type="PANTHER" id="PTHR12128:SF21">
    <property type="entry name" value="N-ACETYLNEURAMINATE LYASE"/>
    <property type="match status" value="1"/>
</dbReference>
<name>A0A146GCA2_TERSA</name>
<dbReference type="PANTHER" id="PTHR12128">
    <property type="entry name" value="DIHYDRODIPICOLINATE SYNTHASE"/>
    <property type="match status" value="1"/>
</dbReference>
<comment type="caution">
    <text evidence="8">The sequence shown here is derived from an EMBL/GenBank/DDBJ whole genome shotgun (WGS) entry which is preliminary data.</text>
</comment>
<evidence type="ECO:0000256" key="6">
    <source>
        <dbReference type="PIRSR" id="PIRSR001365-1"/>
    </source>
</evidence>
<keyword evidence="4" id="KW-0119">Carbohydrate metabolism</keyword>
<dbReference type="SUPFAM" id="SSF51569">
    <property type="entry name" value="Aldolase"/>
    <property type="match status" value="1"/>
</dbReference>
<comment type="similarity">
    <text evidence="5">Belongs to the DapA family.</text>
</comment>
<evidence type="ECO:0000256" key="3">
    <source>
        <dbReference type="ARBA" id="ARBA00023239"/>
    </source>
</evidence>
<dbReference type="Gene3D" id="3.20.20.70">
    <property type="entry name" value="Aldolase class I"/>
    <property type="match status" value="1"/>
</dbReference>
<dbReference type="EMBL" id="BDCO01000003">
    <property type="protein sequence ID" value="GAT35205.1"/>
    <property type="molecule type" value="Genomic_DNA"/>
</dbReference>
<evidence type="ECO:0000256" key="7">
    <source>
        <dbReference type="PIRSR" id="PIRSR001365-2"/>
    </source>
</evidence>
<evidence type="ECO:0000256" key="2">
    <source>
        <dbReference type="ARBA" id="ARBA00022490"/>
    </source>
</evidence>
<dbReference type="GO" id="GO:0016829">
    <property type="term" value="F:lyase activity"/>
    <property type="evidence" value="ECO:0007669"/>
    <property type="project" value="UniProtKB-KW"/>
</dbReference>
<dbReference type="GO" id="GO:0005737">
    <property type="term" value="C:cytoplasm"/>
    <property type="evidence" value="ECO:0007669"/>
    <property type="project" value="UniProtKB-SubCell"/>
</dbReference>
<feature type="binding site" evidence="7">
    <location>
        <position position="222"/>
    </location>
    <ligand>
        <name>pyruvate</name>
        <dbReference type="ChEBI" id="CHEBI:15361"/>
    </ligand>
</feature>
<reference evidence="9" key="1">
    <citation type="journal article" date="2017" name="Genome Announc.">
        <title>Draft Genome Sequence of Terrimicrobium sacchariphilum NM-5T, a Facultative Anaerobic Soil Bacterium of the Class Spartobacteria.</title>
        <authorList>
            <person name="Qiu Y.L."/>
            <person name="Tourlousse D.M."/>
            <person name="Matsuura N."/>
            <person name="Ohashi A."/>
            <person name="Sekiguchi Y."/>
        </authorList>
    </citation>
    <scope>NUCLEOTIDE SEQUENCE [LARGE SCALE GENOMIC DNA]</scope>
    <source>
        <strain evidence="9">NM-5</strain>
    </source>
</reference>
<evidence type="ECO:0000313" key="8">
    <source>
        <dbReference type="EMBL" id="GAT35205.1"/>
    </source>
</evidence>
<keyword evidence="2" id="KW-0963">Cytoplasm</keyword>
<dbReference type="OrthoDB" id="199953at2"/>
<organism evidence="8 9">
    <name type="scientific">Terrimicrobium sacchariphilum</name>
    <dbReference type="NCBI Taxonomy" id="690879"/>
    <lineage>
        <taxon>Bacteria</taxon>
        <taxon>Pseudomonadati</taxon>
        <taxon>Verrucomicrobiota</taxon>
        <taxon>Terrimicrobiia</taxon>
        <taxon>Terrimicrobiales</taxon>
        <taxon>Terrimicrobiaceae</taxon>
        <taxon>Terrimicrobium</taxon>
    </lineage>
</organism>
<comment type="subcellular location">
    <subcellularLocation>
        <location evidence="1">Cytoplasm</location>
    </subcellularLocation>
</comment>
<evidence type="ECO:0000256" key="5">
    <source>
        <dbReference type="PIRNR" id="PIRNR001365"/>
    </source>
</evidence>
<dbReference type="InterPro" id="IPR002220">
    <property type="entry name" value="DapA-like"/>
</dbReference>
<dbReference type="RefSeq" id="WP_075081038.1">
    <property type="nucleotide sequence ID" value="NZ_BDCO01000003.1"/>
</dbReference>